<evidence type="ECO:0000256" key="5">
    <source>
        <dbReference type="ARBA" id="ARBA00023242"/>
    </source>
</evidence>
<feature type="compositionally biased region" description="Acidic residues" evidence="6">
    <location>
        <begin position="28"/>
        <end position="52"/>
    </location>
</feature>
<gene>
    <name evidence="8" type="ORF">K7432_014632</name>
</gene>
<feature type="compositionally biased region" description="Polar residues" evidence="6">
    <location>
        <begin position="307"/>
        <end position="317"/>
    </location>
</feature>
<dbReference type="InterPro" id="IPR011598">
    <property type="entry name" value="bHLH_dom"/>
</dbReference>
<dbReference type="SUPFAM" id="SSF47459">
    <property type="entry name" value="HLH, helix-loop-helix DNA-binding domain"/>
    <property type="match status" value="1"/>
</dbReference>
<evidence type="ECO:0000256" key="1">
    <source>
        <dbReference type="ARBA" id="ARBA00004123"/>
    </source>
</evidence>
<dbReference type="EMBL" id="JASJQH010008593">
    <property type="protein sequence ID" value="KAK9687828.1"/>
    <property type="molecule type" value="Genomic_DNA"/>
</dbReference>
<evidence type="ECO:0000256" key="3">
    <source>
        <dbReference type="ARBA" id="ARBA00023125"/>
    </source>
</evidence>
<evidence type="ECO:0000256" key="2">
    <source>
        <dbReference type="ARBA" id="ARBA00023015"/>
    </source>
</evidence>
<dbReference type="InterPro" id="IPR036638">
    <property type="entry name" value="HLH_DNA-bd_sf"/>
</dbReference>
<organism evidence="8 9">
    <name type="scientific">Basidiobolus ranarum</name>
    <dbReference type="NCBI Taxonomy" id="34480"/>
    <lineage>
        <taxon>Eukaryota</taxon>
        <taxon>Fungi</taxon>
        <taxon>Fungi incertae sedis</taxon>
        <taxon>Zoopagomycota</taxon>
        <taxon>Entomophthoromycotina</taxon>
        <taxon>Basidiobolomycetes</taxon>
        <taxon>Basidiobolales</taxon>
        <taxon>Basidiobolaceae</taxon>
        <taxon>Basidiobolus</taxon>
    </lineage>
</organism>
<name>A0ABR2VP75_9FUNG</name>
<dbReference type="PANTHER" id="PTHR45776">
    <property type="entry name" value="MIP04163P"/>
    <property type="match status" value="1"/>
</dbReference>
<evidence type="ECO:0000256" key="4">
    <source>
        <dbReference type="ARBA" id="ARBA00023163"/>
    </source>
</evidence>
<feature type="region of interest" description="Disordered" evidence="6">
    <location>
        <begin position="273"/>
        <end position="317"/>
    </location>
</feature>
<evidence type="ECO:0000259" key="7">
    <source>
        <dbReference type="PROSITE" id="PS50888"/>
    </source>
</evidence>
<comment type="subcellular location">
    <subcellularLocation>
        <location evidence="1">Nucleus</location>
    </subcellularLocation>
</comment>
<feature type="region of interest" description="Disordered" evidence="6">
    <location>
        <begin position="1"/>
        <end position="83"/>
    </location>
</feature>
<dbReference type="Gene3D" id="4.10.280.10">
    <property type="entry name" value="Helix-loop-helix DNA-binding domain"/>
    <property type="match status" value="1"/>
</dbReference>
<reference evidence="8 9" key="1">
    <citation type="submission" date="2023-04" db="EMBL/GenBank/DDBJ databases">
        <title>Genome of Basidiobolus ranarum AG-B5.</title>
        <authorList>
            <person name="Stajich J.E."/>
            <person name="Carter-House D."/>
            <person name="Gryganskyi A."/>
        </authorList>
    </citation>
    <scope>NUCLEOTIDE SEQUENCE [LARGE SCALE GENOMIC DNA]</scope>
    <source>
        <strain evidence="8 9">AG-B5</strain>
    </source>
</reference>
<feature type="compositionally biased region" description="Basic and acidic residues" evidence="6">
    <location>
        <begin position="216"/>
        <end position="230"/>
    </location>
</feature>
<feature type="region of interest" description="Disordered" evidence="6">
    <location>
        <begin position="203"/>
        <end position="230"/>
    </location>
</feature>
<dbReference type="Pfam" id="PF00010">
    <property type="entry name" value="HLH"/>
    <property type="match status" value="1"/>
</dbReference>
<evidence type="ECO:0000313" key="8">
    <source>
        <dbReference type="EMBL" id="KAK9687828.1"/>
    </source>
</evidence>
<keyword evidence="3" id="KW-0238">DNA-binding</keyword>
<feature type="compositionally biased region" description="Polar residues" evidence="6">
    <location>
        <begin position="278"/>
        <end position="299"/>
    </location>
</feature>
<feature type="domain" description="BHLH" evidence="7">
    <location>
        <begin position="111"/>
        <end position="164"/>
    </location>
</feature>
<keyword evidence="9" id="KW-1185">Reference proteome</keyword>
<keyword evidence="5" id="KW-0539">Nucleus</keyword>
<comment type="caution">
    <text evidence="8">The sequence shown here is derived from an EMBL/GenBank/DDBJ whole genome shotgun (WGS) entry which is preliminary data.</text>
</comment>
<dbReference type="CDD" id="cd11387">
    <property type="entry name" value="bHLHzip_USF_MITF"/>
    <property type="match status" value="1"/>
</dbReference>
<protein>
    <recommendedName>
        <fullName evidence="7">BHLH domain-containing protein</fullName>
    </recommendedName>
</protein>
<dbReference type="SMART" id="SM00353">
    <property type="entry name" value="HLH"/>
    <property type="match status" value="1"/>
</dbReference>
<sequence>MPPLNTCEEQADSYYSPSAPVSRLNSPFDDEDEDDFLDDELEEDIKDELEDSSGDKKPDRSLFLNFNADLNPQNTTKKPKPKKATTYKVNGVNILNRKSLDSKTVMERLKRRRENHNYVERKRRDNINHTIFEISQLIPHETTTSTKLNKGSILRLAADYIKEVQAENRRLTADLERCKTDGRTQPSEERVGYPMRPYAQLLHDQPNYPAHPPTRPSHESSHYRSSEHRESISAYQIGNGTPSGEAVGSYIVSQPSHQGQLANAQHSVLHSRPLHTPQPISYQQSQTHNPSQVYQSSNHASRHSHDPSIQSQSYPASSLPVSNISQANIAPQLYASRPMYGYTASSLPSAAHTLPPLYQSAQQQRKGMMFNEFSGTLNLF</sequence>
<dbReference type="Proteomes" id="UP001479436">
    <property type="component" value="Unassembled WGS sequence"/>
</dbReference>
<dbReference type="PANTHER" id="PTHR45776:SF2">
    <property type="entry name" value="MIP04163P"/>
    <property type="match status" value="1"/>
</dbReference>
<evidence type="ECO:0000313" key="9">
    <source>
        <dbReference type="Proteomes" id="UP001479436"/>
    </source>
</evidence>
<dbReference type="PROSITE" id="PS50888">
    <property type="entry name" value="BHLH"/>
    <property type="match status" value="1"/>
</dbReference>
<keyword evidence="2" id="KW-0805">Transcription regulation</keyword>
<keyword evidence="4" id="KW-0804">Transcription</keyword>
<proteinExistence type="predicted"/>
<evidence type="ECO:0000256" key="6">
    <source>
        <dbReference type="SAM" id="MobiDB-lite"/>
    </source>
</evidence>
<accession>A0ABR2VP75</accession>